<evidence type="ECO:0000313" key="4">
    <source>
        <dbReference type="Proteomes" id="UP000001062"/>
    </source>
</evidence>
<dbReference type="STRING" id="717774.Marme_0674"/>
<dbReference type="EMBL" id="CP002583">
    <property type="protein sequence ID" value="ADZ89958.1"/>
    <property type="molecule type" value="Genomic_DNA"/>
</dbReference>
<dbReference type="eggNOG" id="COG1336">
    <property type="taxonomic scope" value="Bacteria"/>
</dbReference>
<name>F2K1W4_MARM1</name>
<protein>
    <submittedName>
        <fullName evidence="3">CRISPR-associated RAMP protein, Cmr4 family</fullName>
    </submittedName>
</protein>
<dbReference type="InterPro" id="IPR005537">
    <property type="entry name" value="RAMP_III_fam"/>
</dbReference>
<evidence type="ECO:0000313" key="3">
    <source>
        <dbReference type="EMBL" id="ADZ89958.1"/>
    </source>
</evidence>
<dbReference type="InterPro" id="IPR013410">
    <property type="entry name" value="CRISPR-assoc_RAMP_Cmr4"/>
</dbReference>
<dbReference type="HOGENOM" id="CLU_047795_0_0_6"/>
<reference evidence="3 4" key="1">
    <citation type="journal article" date="2012" name="Stand. Genomic Sci.">
        <title>Complete genome sequence of the melanogenic marine bacterium Marinomonas mediterranea type strain (MMB-1(T)).</title>
        <authorList>
            <person name="Lucas-Elio P."/>
            <person name="Goodwin L."/>
            <person name="Woyke T."/>
            <person name="Pitluck S."/>
            <person name="Nolan M."/>
            <person name="Kyrpides N.C."/>
            <person name="Detter J.C."/>
            <person name="Copeland A."/>
            <person name="Teshima H."/>
            <person name="Bruce D."/>
            <person name="Detter C."/>
            <person name="Tapia R."/>
            <person name="Han S."/>
            <person name="Land M.L."/>
            <person name="Ivanova N."/>
            <person name="Mikhailova N."/>
            <person name="Johnston A.W."/>
            <person name="Sanchez-Amat A."/>
        </authorList>
    </citation>
    <scope>NUCLEOTIDE SEQUENCE [LARGE SCALE GENOMIC DNA]</scope>
    <source>
        <strain evidence="4">ATCC 700492 / JCM 21426 / NBRC 103028 / MMB-1</strain>
    </source>
</reference>
<dbReference type="OrthoDB" id="9789361at2"/>
<evidence type="ECO:0000259" key="2">
    <source>
        <dbReference type="Pfam" id="PF03787"/>
    </source>
</evidence>
<feature type="domain" description="CRISPR type III-associated protein" evidence="2">
    <location>
        <begin position="8"/>
        <end position="286"/>
    </location>
</feature>
<keyword evidence="1" id="KW-0051">Antiviral defense</keyword>
<dbReference type="RefSeq" id="WP_013659863.1">
    <property type="nucleotide sequence ID" value="NC_015276.1"/>
</dbReference>
<accession>F2K1W4</accession>
<dbReference type="PANTHER" id="PTHR36700">
    <property type="entry name" value="CRISPR SYSTEM CMR SUBUNIT CMR4"/>
    <property type="match status" value="1"/>
</dbReference>
<dbReference type="NCBIfam" id="TIGR02580">
    <property type="entry name" value="cas_RAMP_Cmr4"/>
    <property type="match status" value="1"/>
</dbReference>
<dbReference type="PANTHER" id="PTHR36700:SF1">
    <property type="entry name" value="CRISPR SYSTEM CMR SUBUNIT CMR4"/>
    <property type="match status" value="1"/>
</dbReference>
<gene>
    <name evidence="3" type="ordered locus">Marme_0674</name>
</gene>
<dbReference type="PATRIC" id="fig|717774.3.peg.700"/>
<dbReference type="Pfam" id="PF03787">
    <property type="entry name" value="RAMPs"/>
    <property type="match status" value="1"/>
</dbReference>
<dbReference type="KEGG" id="mme:Marme_0674"/>
<proteinExistence type="predicted"/>
<dbReference type="Proteomes" id="UP000001062">
    <property type="component" value="Chromosome"/>
</dbReference>
<evidence type="ECO:0000256" key="1">
    <source>
        <dbReference type="ARBA" id="ARBA00023118"/>
    </source>
</evidence>
<sequence length="300" mass="32952">MDLNIYHLHTHSALHCGTGQSAGIVDLPIARDKATHLPIVPGSSLRGVLRDKIRANEKDIEKALFGPRDIQSSEQSFAGALSLGDANLLVLPIRSLNGIVAYATCPFVLRNYANDTKISVKETPLPQPSAQQALVSNENVNVIQHDNHTELLVLEDLDISAEKDEKVQAWAKKIAEAVYSEQSDLKDEFINRFVVLSDNVFSYLSTTATELRTRIRITEKTGVVKEGALWSEENLPANAILWGVYSLSDSRDKKQELTAPELKEKLSASYTLQMGGNAGIGRGLVSLFTKKEEKETGGQE</sequence>
<keyword evidence="4" id="KW-1185">Reference proteome</keyword>
<dbReference type="GO" id="GO:0051607">
    <property type="term" value="P:defense response to virus"/>
    <property type="evidence" value="ECO:0007669"/>
    <property type="project" value="UniProtKB-KW"/>
</dbReference>
<dbReference type="AlphaFoldDB" id="F2K1W4"/>
<organism evidence="3 4">
    <name type="scientific">Marinomonas mediterranea (strain ATCC 700492 / JCM 21426 / NBRC 103028 / MMB-1)</name>
    <dbReference type="NCBI Taxonomy" id="717774"/>
    <lineage>
        <taxon>Bacteria</taxon>
        <taxon>Pseudomonadati</taxon>
        <taxon>Pseudomonadota</taxon>
        <taxon>Gammaproteobacteria</taxon>
        <taxon>Oceanospirillales</taxon>
        <taxon>Oceanospirillaceae</taxon>
        <taxon>Marinomonas</taxon>
    </lineage>
</organism>